<dbReference type="AlphaFoldDB" id="A0A8J2P464"/>
<reference evidence="1" key="1">
    <citation type="submission" date="2021-06" db="EMBL/GenBank/DDBJ databases">
        <authorList>
            <person name="Hodson N. C."/>
            <person name="Mongue J. A."/>
            <person name="Jaron S. K."/>
        </authorList>
    </citation>
    <scope>NUCLEOTIDE SEQUENCE</scope>
</reference>
<keyword evidence="2" id="KW-1185">Reference proteome</keyword>
<proteinExistence type="predicted"/>
<dbReference type="Proteomes" id="UP000708208">
    <property type="component" value="Unassembled WGS sequence"/>
</dbReference>
<dbReference type="EMBL" id="CAJVCH010209519">
    <property type="protein sequence ID" value="CAG7731285.1"/>
    <property type="molecule type" value="Genomic_DNA"/>
</dbReference>
<sequence>MKYDLLWRLWVSLEFGWKDELLKILCRPSLVIFDLSPIQKYFTREFAFLRISTKIVLCSYNRVVKSINIMSLIL</sequence>
<protein>
    <submittedName>
        <fullName evidence="1">Uncharacterized protein</fullName>
    </submittedName>
</protein>
<accession>A0A8J2P464</accession>
<organism evidence="1 2">
    <name type="scientific">Allacma fusca</name>
    <dbReference type="NCBI Taxonomy" id="39272"/>
    <lineage>
        <taxon>Eukaryota</taxon>
        <taxon>Metazoa</taxon>
        <taxon>Ecdysozoa</taxon>
        <taxon>Arthropoda</taxon>
        <taxon>Hexapoda</taxon>
        <taxon>Collembola</taxon>
        <taxon>Symphypleona</taxon>
        <taxon>Sminthuridae</taxon>
        <taxon>Allacma</taxon>
    </lineage>
</organism>
<evidence type="ECO:0000313" key="2">
    <source>
        <dbReference type="Proteomes" id="UP000708208"/>
    </source>
</evidence>
<comment type="caution">
    <text evidence="1">The sequence shown here is derived from an EMBL/GenBank/DDBJ whole genome shotgun (WGS) entry which is preliminary data.</text>
</comment>
<evidence type="ECO:0000313" key="1">
    <source>
        <dbReference type="EMBL" id="CAG7731285.1"/>
    </source>
</evidence>
<gene>
    <name evidence="1" type="ORF">AFUS01_LOCUS19888</name>
</gene>
<name>A0A8J2P464_9HEXA</name>